<name>A0A0G1RV05_9BACT</name>
<evidence type="ECO:0000313" key="3">
    <source>
        <dbReference type="Proteomes" id="UP000033860"/>
    </source>
</evidence>
<gene>
    <name evidence="2" type="ORF">UX85_C0005G0025</name>
</gene>
<accession>A0A0G1RV05</accession>
<keyword evidence="1" id="KW-1133">Transmembrane helix</keyword>
<keyword evidence="1" id="KW-0812">Transmembrane</keyword>
<feature type="transmembrane region" description="Helical" evidence="1">
    <location>
        <begin position="357"/>
        <end position="375"/>
    </location>
</feature>
<proteinExistence type="predicted"/>
<dbReference type="Proteomes" id="UP000033860">
    <property type="component" value="Unassembled WGS sequence"/>
</dbReference>
<feature type="transmembrane region" description="Helical" evidence="1">
    <location>
        <begin position="303"/>
        <end position="323"/>
    </location>
</feature>
<dbReference type="AlphaFoldDB" id="A0A0G1RV05"/>
<comment type="caution">
    <text evidence="2">The sequence shown here is derived from an EMBL/GenBank/DDBJ whole genome shotgun (WGS) entry which is preliminary data.</text>
</comment>
<feature type="transmembrane region" description="Helical" evidence="1">
    <location>
        <begin position="71"/>
        <end position="91"/>
    </location>
</feature>
<evidence type="ECO:0000313" key="2">
    <source>
        <dbReference type="EMBL" id="KKU60987.1"/>
    </source>
</evidence>
<feature type="transmembrane region" description="Helical" evidence="1">
    <location>
        <begin position="279"/>
        <end position="296"/>
    </location>
</feature>
<reference evidence="2 3" key="1">
    <citation type="journal article" date="2015" name="Nature">
        <title>rRNA introns, odd ribosomes, and small enigmatic genomes across a large radiation of phyla.</title>
        <authorList>
            <person name="Brown C.T."/>
            <person name="Hug L.A."/>
            <person name="Thomas B.C."/>
            <person name="Sharon I."/>
            <person name="Castelle C.J."/>
            <person name="Singh A."/>
            <person name="Wilkins M.J."/>
            <person name="Williams K.H."/>
            <person name="Banfield J.F."/>
        </authorList>
    </citation>
    <scope>NUCLEOTIDE SEQUENCE [LARGE SCALE GENOMIC DNA]</scope>
</reference>
<feature type="transmembrane region" description="Helical" evidence="1">
    <location>
        <begin position="98"/>
        <end position="118"/>
    </location>
</feature>
<sequence length="544" mass="61291">MKSKHLAALAVFILLAFLVTFPLILKPAQVSVAGKEEYLLSYIINGNIYALTHNPSALFNLPFYYPFKNTLAFSDPLITSAVIALPAVLIFHQPFLAYSVNLLLALILNGFFTYLVIFKLSKNFWASLTSGVLFAFSIGRLDALEHLQVLSSYFIPAGLYFFLNRRFGLVALAFILQTLNTVFLGYAYALSLAIFTLIFYLKKKLSAVDLKKLLRWFAVGLLALVLFFLPYFKVSYQFQAQRSLKDTFAGSAYFLEYLYPTATSRLQPLAQKLVSKNPWPAYLGLAVTLLGLAALFHRQKKPAFLASFWVGVAGLTLSLGPYFQLIKQKLSLPLPLPYWFAYYLVPGFKSMRVPQRWSHLVLFGLALLSGLFLAQKIPLKKIKLVSLVVILAVILEINLPLFTKPVVAFSQIPPVYRWLAGQSSSVVVELPLQTWVMPLADLEISRLHYHSFLFASQHRFVNGYSGFEPPPFTLEVSAFRTQAPELALNTLKNWGVNLVIVHRLEMDRLFELDPEALPLKATLEAIDQNYPAVYTDPAVSVYQL</sequence>
<protein>
    <recommendedName>
        <fullName evidence="4">Glycosyltransferase RgtA/B/C/D-like domain-containing protein</fullName>
    </recommendedName>
</protein>
<feature type="transmembrane region" description="Helical" evidence="1">
    <location>
        <begin position="182"/>
        <end position="201"/>
    </location>
</feature>
<feature type="transmembrane region" description="Helical" evidence="1">
    <location>
        <begin position="382"/>
        <end position="402"/>
    </location>
</feature>
<feature type="transmembrane region" description="Helical" evidence="1">
    <location>
        <begin position="213"/>
        <end position="232"/>
    </location>
</feature>
<dbReference type="EMBL" id="LCNT01000005">
    <property type="protein sequence ID" value="KKU60987.1"/>
    <property type="molecule type" value="Genomic_DNA"/>
</dbReference>
<evidence type="ECO:0000256" key="1">
    <source>
        <dbReference type="SAM" id="Phobius"/>
    </source>
</evidence>
<organism evidence="2 3">
    <name type="scientific">Candidatus Beckwithbacteria bacterium GW2011_GWB1_47_15</name>
    <dbReference type="NCBI Taxonomy" id="1618371"/>
    <lineage>
        <taxon>Bacteria</taxon>
        <taxon>Candidatus Beckwithiibacteriota</taxon>
    </lineage>
</organism>
<keyword evidence="1" id="KW-0472">Membrane</keyword>
<evidence type="ECO:0008006" key="4">
    <source>
        <dbReference type="Google" id="ProtNLM"/>
    </source>
</evidence>